<dbReference type="InterPro" id="IPR045869">
    <property type="entry name" value="Arna-like_SDR_e"/>
</dbReference>
<dbReference type="Proteomes" id="UP000254764">
    <property type="component" value="Unassembled WGS sequence"/>
</dbReference>
<dbReference type="EMBL" id="UEYP01000001">
    <property type="protein sequence ID" value="SSC65281.1"/>
    <property type="molecule type" value="Genomic_DNA"/>
</dbReference>
<feature type="domain" description="NAD(P)-binding" evidence="1">
    <location>
        <begin position="10"/>
        <end position="310"/>
    </location>
</feature>
<proteinExistence type="predicted"/>
<dbReference type="STRING" id="1336235.GCA_000518785_01954"/>
<dbReference type="RefSeq" id="WP_115668365.1">
    <property type="nucleotide sequence ID" value="NZ_UEYP01000001.1"/>
</dbReference>
<accession>A0A376ABQ7</accession>
<dbReference type="AlphaFoldDB" id="A0A376ABQ7"/>
<organism evidence="2 3">
    <name type="scientific">Ciceribacter selenitireducens ATCC BAA-1503</name>
    <dbReference type="NCBI Taxonomy" id="1336235"/>
    <lineage>
        <taxon>Bacteria</taxon>
        <taxon>Pseudomonadati</taxon>
        <taxon>Pseudomonadota</taxon>
        <taxon>Alphaproteobacteria</taxon>
        <taxon>Hyphomicrobiales</taxon>
        <taxon>Rhizobiaceae</taxon>
        <taxon>Ciceribacter</taxon>
    </lineage>
</organism>
<evidence type="ECO:0000313" key="3">
    <source>
        <dbReference type="Proteomes" id="UP000254764"/>
    </source>
</evidence>
<protein>
    <recommendedName>
        <fullName evidence="1">NAD(P)-binding domain-containing protein</fullName>
    </recommendedName>
</protein>
<dbReference type="InterPro" id="IPR036291">
    <property type="entry name" value="NAD(P)-bd_dom_sf"/>
</dbReference>
<evidence type="ECO:0000313" key="2">
    <source>
        <dbReference type="EMBL" id="SSC65281.1"/>
    </source>
</evidence>
<dbReference type="PANTHER" id="PTHR43000">
    <property type="entry name" value="DTDP-D-GLUCOSE 4,6-DEHYDRATASE-RELATED"/>
    <property type="match status" value="1"/>
</dbReference>
<dbReference type="Gene3D" id="3.40.50.720">
    <property type="entry name" value="NAD(P)-binding Rossmann-like Domain"/>
    <property type="match status" value="1"/>
</dbReference>
<gene>
    <name evidence="2" type="ORF">RHIZ70_989</name>
</gene>
<dbReference type="InterPro" id="IPR026390">
    <property type="entry name" value="LegB-like"/>
</dbReference>
<evidence type="ECO:0000259" key="1">
    <source>
        <dbReference type="Pfam" id="PF16363"/>
    </source>
</evidence>
<dbReference type="OrthoDB" id="9801785at2"/>
<dbReference type="Gene3D" id="3.90.25.10">
    <property type="entry name" value="UDP-galactose 4-epimerase, domain 1"/>
    <property type="match status" value="1"/>
</dbReference>
<dbReference type="CDD" id="cd05257">
    <property type="entry name" value="Arna_like_SDR_e"/>
    <property type="match status" value="1"/>
</dbReference>
<sequence>MSNLSGKTILVTGADGFIGSHLVEHLVRQGFKVRAFSLYNSFGTWGWLDRVAPDVQGSFEVFSGDIRDPNGVATAMRGCDVVLHLAALIAIPYSYHSPDTYIDTNIKGTLNVLQAARLLETERVVHTSTSEVYGTAQFVPITEEHPLVGQSPYSASKIGADQLALSFYRSFGTPVTVIRPFNTFGPRQSTRAVLPTIITQLAAGKKEVRLGKLSPTRDFTYVADTVKAFQAMAESPNVLGEVVNFGSGFEISIEDSVRTIIDVMGVNAQIVSEEQRQRPELSEVDRLWAGIDKAKRLTDWKPGYSGHEGFARGIRETIEWFSNPSNLALYKADTYGI</sequence>
<keyword evidence="3" id="KW-1185">Reference proteome</keyword>
<dbReference type="GO" id="GO:0016831">
    <property type="term" value="F:carboxy-lyase activity"/>
    <property type="evidence" value="ECO:0007669"/>
    <property type="project" value="InterPro"/>
</dbReference>
<dbReference type="Pfam" id="PF16363">
    <property type="entry name" value="GDP_Man_Dehyd"/>
    <property type="match status" value="1"/>
</dbReference>
<dbReference type="SUPFAM" id="SSF51735">
    <property type="entry name" value="NAD(P)-binding Rossmann-fold domains"/>
    <property type="match status" value="1"/>
</dbReference>
<reference evidence="3" key="1">
    <citation type="submission" date="2018-07" db="EMBL/GenBank/DDBJ databases">
        <authorList>
            <person name="Peiro R."/>
            <person name="Begona"/>
            <person name="Cbmso G."/>
            <person name="Lopez M."/>
            <person name="Gonzalez S."/>
        </authorList>
    </citation>
    <scope>NUCLEOTIDE SEQUENCE [LARGE SCALE GENOMIC DNA]</scope>
</reference>
<dbReference type="NCBIfam" id="TIGR04180">
    <property type="entry name" value="EDH_00030"/>
    <property type="match status" value="1"/>
</dbReference>
<name>A0A376ABQ7_9HYPH</name>
<dbReference type="InterPro" id="IPR016040">
    <property type="entry name" value="NAD(P)-bd_dom"/>
</dbReference>